<organism evidence="2 3">
    <name type="scientific">Candidatus Terraquivivens tikiterensis</name>
    <dbReference type="NCBI Taxonomy" id="1980982"/>
    <lineage>
        <taxon>Archaea</taxon>
        <taxon>Nitrososphaerota</taxon>
        <taxon>Candidatus Wolframiiraptoraceae</taxon>
        <taxon>Candidatus Terraquivivens</taxon>
    </lineage>
</organism>
<evidence type="ECO:0000259" key="1">
    <source>
        <dbReference type="SMART" id="SM00670"/>
    </source>
</evidence>
<name>A0A2R7Y337_9ARCH</name>
<evidence type="ECO:0000313" key="2">
    <source>
        <dbReference type="EMBL" id="PUA31965.1"/>
    </source>
</evidence>
<dbReference type="InterPro" id="IPR002716">
    <property type="entry name" value="PIN_dom"/>
</dbReference>
<dbReference type="Proteomes" id="UP000244066">
    <property type="component" value="Unassembled WGS sequence"/>
</dbReference>
<dbReference type="SMART" id="SM00670">
    <property type="entry name" value="PINc"/>
    <property type="match status" value="1"/>
</dbReference>
<comment type="caution">
    <text evidence="2">The sequence shown here is derived from an EMBL/GenBank/DDBJ whole genome shotgun (WGS) entry which is preliminary data.</text>
</comment>
<feature type="domain" description="PIN" evidence="1">
    <location>
        <begin position="1"/>
        <end position="104"/>
    </location>
</feature>
<dbReference type="Pfam" id="PF18477">
    <property type="entry name" value="PIN_9"/>
    <property type="match status" value="1"/>
</dbReference>
<gene>
    <name evidence="2" type="ORF">B9J98_04780</name>
</gene>
<dbReference type="InterPro" id="IPR041120">
    <property type="entry name" value="PIN_9"/>
</dbReference>
<dbReference type="SUPFAM" id="SSF88723">
    <property type="entry name" value="PIN domain-like"/>
    <property type="match status" value="1"/>
</dbReference>
<protein>
    <recommendedName>
        <fullName evidence="1">PIN domain-containing protein</fullName>
    </recommendedName>
</protein>
<evidence type="ECO:0000313" key="3">
    <source>
        <dbReference type="Proteomes" id="UP000244066"/>
    </source>
</evidence>
<dbReference type="AlphaFoldDB" id="A0A2R7Y337"/>
<dbReference type="EMBL" id="NDWU01000011">
    <property type="protein sequence ID" value="PUA31965.1"/>
    <property type="molecule type" value="Genomic_DNA"/>
</dbReference>
<sequence length="129" mass="14000">MRALVDTSFLLRAVELGTDLLARVEDKLGTKIVPVVVPEVVKELTSLAKGKNVRAKRAGLALLLCETLERLDTATGGEGVDLVLLRRAKELGLPVLTCDSKLRRSLRRAGVGVIYVDKKGEVRVEAIIL</sequence>
<dbReference type="InterPro" id="IPR029060">
    <property type="entry name" value="PIN-like_dom_sf"/>
</dbReference>
<reference evidence="2 3" key="1">
    <citation type="submission" date="2017-04" db="EMBL/GenBank/DDBJ databases">
        <title>Draft Aigarchaeota genome from a New Zealand hot spring.</title>
        <authorList>
            <person name="Reysenbach A.-L."/>
            <person name="Donaho J.A."/>
            <person name="Gerhart J."/>
            <person name="Kelley J.F."/>
            <person name="Kouba K."/>
            <person name="Podar M."/>
            <person name="Stott M."/>
        </authorList>
    </citation>
    <scope>NUCLEOTIDE SEQUENCE [LARGE SCALE GENOMIC DNA]</scope>
    <source>
        <strain evidence="2">NZ13_MG1</strain>
    </source>
</reference>
<proteinExistence type="predicted"/>
<accession>A0A2R7Y337</accession>
<dbReference type="Gene3D" id="3.40.50.1010">
    <property type="entry name" value="5'-nuclease"/>
    <property type="match status" value="1"/>
</dbReference>